<dbReference type="SUPFAM" id="SSF53448">
    <property type="entry name" value="Nucleotide-diphospho-sugar transferases"/>
    <property type="match status" value="1"/>
</dbReference>
<evidence type="ECO:0000313" key="2">
    <source>
        <dbReference type="EMBL" id="VAX25317.1"/>
    </source>
</evidence>
<evidence type="ECO:0000259" key="1">
    <source>
        <dbReference type="Pfam" id="PF00535"/>
    </source>
</evidence>
<name>A0A3B1D9G5_9ZZZZ</name>
<dbReference type="InterPro" id="IPR029044">
    <property type="entry name" value="Nucleotide-diphossugar_trans"/>
</dbReference>
<protein>
    <recommendedName>
        <fullName evidence="1">Glycosyltransferase 2-like domain-containing protein</fullName>
    </recommendedName>
</protein>
<sequence>MPAIKLSAAIITKNEEDKIADCIDSLSFADEIVVIDSGSTDKTVEIARSKGAKVIFNQWPGHIEQKNFAIGQTSGRWALSLDADERVSGKLREEIIAKLANPSAQGFAIPRLVYYINRWIRHCGWYPARKIRLFERDKGRWGGENPHDKIILRGKQEDLKGDLYHLSFDDISEHLRTINFFTDVAAKERADKGQTAGLGSIVFRPPATFIKMFLLNLGFLDGVPGFIVSTLSSYHVFCKYVKIWEKTAS</sequence>
<dbReference type="PANTHER" id="PTHR43630:SF2">
    <property type="entry name" value="GLYCOSYLTRANSFERASE"/>
    <property type="match status" value="1"/>
</dbReference>
<reference evidence="2" key="1">
    <citation type="submission" date="2018-06" db="EMBL/GenBank/DDBJ databases">
        <authorList>
            <person name="Zhirakovskaya E."/>
        </authorList>
    </citation>
    <scope>NUCLEOTIDE SEQUENCE</scope>
</reference>
<dbReference type="InterPro" id="IPR001173">
    <property type="entry name" value="Glyco_trans_2-like"/>
</dbReference>
<dbReference type="PANTHER" id="PTHR43630">
    <property type="entry name" value="POLY-BETA-1,6-N-ACETYL-D-GLUCOSAMINE SYNTHASE"/>
    <property type="match status" value="1"/>
</dbReference>
<feature type="domain" description="Glycosyltransferase 2-like" evidence="1">
    <location>
        <begin position="7"/>
        <end position="124"/>
    </location>
</feature>
<dbReference type="CDD" id="cd02511">
    <property type="entry name" value="Beta4Glucosyltransferase"/>
    <property type="match status" value="1"/>
</dbReference>
<dbReference type="Gene3D" id="3.90.550.10">
    <property type="entry name" value="Spore Coat Polysaccharide Biosynthesis Protein SpsA, Chain A"/>
    <property type="match status" value="1"/>
</dbReference>
<organism evidence="2">
    <name type="scientific">hydrothermal vent metagenome</name>
    <dbReference type="NCBI Taxonomy" id="652676"/>
    <lineage>
        <taxon>unclassified sequences</taxon>
        <taxon>metagenomes</taxon>
        <taxon>ecological metagenomes</taxon>
    </lineage>
</organism>
<dbReference type="AlphaFoldDB" id="A0A3B1D9G5"/>
<dbReference type="EMBL" id="UOGE01000105">
    <property type="protein sequence ID" value="VAX25317.1"/>
    <property type="molecule type" value="Genomic_DNA"/>
</dbReference>
<dbReference type="Pfam" id="PF00535">
    <property type="entry name" value="Glycos_transf_2"/>
    <property type="match status" value="1"/>
</dbReference>
<gene>
    <name evidence="2" type="ORF">MNBD_NITROSPINAE02-663</name>
</gene>
<proteinExistence type="predicted"/>
<accession>A0A3B1D9G5</accession>